<proteinExistence type="predicted"/>
<reference evidence="1 2" key="1">
    <citation type="submission" date="2012-10" db="EMBL/GenBank/DDBJ databases">
        <authorList>
            <person name="Genoscope - CEA"/>
        </authorList>
    </citation>
    <scope>NUCLEOTIDE SEQUENCE [LARGE SCALE GENOMIC DNA]</scope>
    <source>
        <strain evidence="2">AM13 / DSM 14728</strain>
    </source>
</reference>
<evidence type="ECO:0000313" key="2">
    <source>
        <dbReference type="Proteomes" id="UP000010808"/>
    </source>
</evidence>
<protein>
    <submittedName>
        <fullName evidence="1">Uncharacterized protein</fullName>
    </submittedName>
</protein>
<evidence type="ECO:0000313" key="1">
    <source>
        <dbReference type="EMBL" id="CCO24601.1"/>
    </source>
</evidence>
<dbReference type="Proteomes" id="UP000010808">
    <property type="component" value="Chromosome"/>
</dbReference>
<dbReference type="AlphaFoldDB" id="L0RGA8"/>
<organism evidence="1 2">
    <name type="scientific">Maridesulfovibrio hydrothermalis AM13 = DSM 14728</name>
    <dbReference type="NCBI Taxonomy" id="1121451"/>
    <lineage>
        <taxon>Bacteria</taxon>
        <taxon>Pseudomonadati</taxon>
        <taxon>Thermodesulfobacteriota</taxon>
        <taxon>Desulfovibrionia</taxon>
        <taxon>Desulfovibrionales</taxon>
        <taxon>Desulfovibrionaceae</taxon>
        <taxon>Maridesulfovibrio</taxon>
    </lineage>
</organism>
<dbReference type="KEGG" id="dhy:DESAM_22334"/>
<name>L0RGA8_9BACT</name>
<dbReference type="STRING" id="1121451.DESAM_22334"/>
<sequence length="112" mass="12277">MAYTRSQRLLSLLSCNSSSSSLGIVSLSTSKIIARLLILLIPGTGFLCYKKKATGFCPWPGKLSSAFMSITTCRLIDSPKKEKSKKGKKIMVKHDGIYGISRHSPSRSTESY</sequence>
<dbReference type="EMBL" id="FO203522">
    <property type="protein sequence ID" value="CCO24601.1"/>
    <property type="molecule type" value="Genomic_DNA"/>
</dbReference>
<dbReference type="HOGENOM" id="CLU_2141861_0_0_7"/>
<keyword evidence="2" id="KW-1185">Reference proteome</keyword>
<accession>L0RGA8</accession>
<gene>
    <name evidence="1" type="ORF">DESAM_22334</name>
</gene>